<dbReference type="Pfam" id="PF08494">
    <property type="entry name" value="DEAD_assoc"/>
    <property type="match status" value="1"/>
</dbReference>
<sequence>MDQPVRRRSLSAAWFAQRGWKPFAFQKEVWQAVKASESGLLHASTGSGKTYAVWFATLDRFATLSPAVTASPRPRKKPVMAPLTVLWITPMRALAADTARALQAPLDDLQIAWSIGLRTGDTDSSERARQSRRLPSTLITTPESLTLLLTRADAREAFAQLRMVVIDEWHELLGNKRGVQLQLALARLRLWHPSLLVWALSATLGNLEHAREVLMPAGRLVQGKLAKDLRIDSLLPAGLERFPWAGHLGLRMLPQVVEELDASSTALVFTNTRSQAETWYQALLEARPDWAGLLALHHGSLSREVRDWVELALKEGRLKAVVCTSSLDLGVDFLPVERVLQIGSPKGVARLMQRAGRSGHAPGRPSRATLVPTHSLEVLEAAAAKTAVDERKVEGRQSPDKPLDVLVQHLVSMALGGGFRADAMLAEVRSAWAYRHLSDEEWQWALAFIRHGGNSLTAYPDYRRAEPDGSGLWQVPDARLARRHRMSIGTIVSDASLAVKYWSKGGGGGSLGSVEEGFIARLRPGDTFLFAGRTLELVRVENMTVYVRRATSRKAAIPRWNGGRMPLSSELADAVLAKLDAAAQEEFVGPEMQLLRPLLDVQQAWSALPGAATLLAEVLKSREGWHLFLYPFAGRSVHLGLASLLAWRLAREQPLSLSIAVNDYGLELLCPSEVDFAARLTPELFSTDDLLADVMASLNAGELARRRFREIARIAGLVFSGYPGAPKSTRQLQASSALFFDVFSQYDPGNLLLGQAQEEVLRQELDVQRLQSTLQRLQSRRLDIRQVKRATPFAFPLLVERFRESLSSEKLADRIRRMVADLEQAAGPGGYQDPAFAIDDERPAPRKGRSPRQGKDGLPRPPAQRPKKRR</sequence>
<dbReference type="InterPro" id="IPR045628">
    <property type="entry name" value="Lhr_WH_dom"/>
</dbReference>
<evidence type="ECO:0000259" key="12">
    <source>
        <dbReference type="PROSITE" id="PS51192"/>
    </source>
</evidence>
<dbReference type="CDD" id="cd18796">
    <property type="entry name" value="SF2_C_LHR"/>
    <property type="match status" value="1"/>
</dbReference>
<dbReference type="Gene3D" id="3.40.50.300">
    <property type="entry name" value="P-loop containing nucleotide triphosphate hydrolases"/>
    <property type="match status" value="2"/>
</dbReference>
<name>A0A379IV24_ECTME</name>
<dbReference type="GO" id="GO:0016887">
    <property type="term" value="F:ATP hydrolysis activity"/>
    <property type="evidence" value="ECO:0007669"/>
    <property type="project" value="TreeGrafter"/>
</dbReference>
<dbReference type="PROSITE" id="PS51194">
    <property type="entry name" value="HELICASE_CTER"/>
    <property type="match status" value="1"/>
</dbReference>
<dbReference type="InterPro" id="IPR013701">
    <property type="entry name" value="Lhr-like_DEAD/DEAH_assoc"/>
</dbReference>
<dbReference type="InterPro" id="IPR014001">
    <property type="entry name" value="Helicase_ATP-bd"/>
</dbReference>
<dbReference type="Pfam" id="PF00271">
    <property type="entry name" value="Helicase_C"/>
    <property type="match status" value="1"/>
</dbReference>
<dbReference type="RefSeq" id="WP_115291567.1">
    <property type="nucleotide sequence ID" value="NZ_UGUU01000001.1"/>
</dbReference>
<dbReference type="InterPro" id="IPR052511">
    <property type="entry name" value="ATP-dep_Helicase"/>
</dbReference>
<dbReference type="Proteomes" id="UP000254260">
    <property type="component" value="Unassembled WGS sequence"/>
</dbReference>
<evidence type="ECO:0000259" key="13">
    <source>
        <dbReference type="PROSITE" id="PS51194"/>
    </source>
</evidence>
<protein>
    <submittedName>
        <fullName evidence="14">DEAD/DEAH box helicase</fullName>
    </submittedName>
</protein>
<organism evidence="14 15">
    <name type="scientific">Ectopseudomonas mendocina</name>
    <name type="common">Pseudomonas mendocina</name>
    <dbReference type="NCBI Taxonomy" id="300"/>
    <lineage>
        <taxon>Bacteria</taxon>
        <taxon>Pseudomonadati</taxon>
        <taxon>Pseudomonadota</taxon>
        <taxon>Gammaproteobacteria</taxon>
        <taxon>Pseudomonadales</taxon>
        <taxon>Pseudomonadaceae</taxon>
        <taxon>Ectopseudomonas</taxon>
    </lineage>
</organism>
<evidence type="ECO:0000256" key="11">
    <source>
        <dbReference type="SAM" id="MobiDB-lite"/>
    </source>
</evidence>
<keyword evidence="8" id="KW-0413">Isomerase</keyword>
<feature type="domain" description="Helicase ATP-binding" evidence="12">
    <location>
        <begin position="30"/>
        <end position="206"/>
    </location>
</feature>
<keyword evidence="2" id="KW-0227">DNA damage</keyword>
<evidence type="ECO:0000313" key="15">
    <source>
        <dbReference type="Proteomes" id="UP000254260"/>
    </source>
</evidence>
<evidence type="ECO:0000256" key="10">
    <source>
        <dbReference type="SAM" id="Coils"/>
    </source>
</evidence>
<dbReference type="EMBL" id="UGUU01000001">
    <property type="protein sequence ID" value="SUD40044.1"/>
    <property type="molecule type" value="Genomic_DNA"/>
</dbReference>
<accession>A0A379IV24</accession>
<keyword evidence="10" id="KW-0175">Coiled coil</keyword>
<evidence type="ECO:0000256" key="1">
    <source>
        <dbReference type="ARBA" id="ARBA00022741"/>
    </source>
</evidence>
<dbReference type="GO" id="GO:0004386">
    <property type="term" value="F:helicase activity"/>
    <property type="evidence" value="ECO:0007669"/>
    <property type="project" value="UniProtKB-KW"/>
</dbReference>
<proteinExistence type="inferred from homology"/>
<dbReference type="AlphaFoldDB" id="A0A379IV24"/>
<dbReference type="GO" id="GO:0005524">
    <property type="term" value="F:ATP binding"/>
    <property type="evidence" value="ECO:0007669"/>
    <property type="project" value="UniProtKB-KW"/>
</dbReference>
<dbReference type="GO" id="GO:0003677">
    <property type="term" value="F:DNA binding"/>
    <property type="evidence" value="ECO:0007669"/>
    <property type="project" value="UniProtKB-KW"/>
</dbReference>
<evidence type="ECO:0000256" key="7">
    <source>
        <dbReference type="ARBA" id="ARBA00023204"/>
    </source>
</evidence>
<keyword evidence="5" id="KW-0067">ATP-binding</keyword>
<evidence type="ECO:0000256" key="9">
    <source>
        <dbReference type="ARBA" id="ARBA00093467"/>
    </source>
</evidence>
<dbReference type="PANTHER" id="PTHR47962:SF3">
    <property type="entry name" value="LARGE ATP-DEPENDENT HELICASE-RELATED PROTEIN"/>
    <property type="match status" value="1"/>
</dbReference>
<dbReference type="PANTHER" id="PTHR47962">
    <property type="entry name" value="ATP-DEPENDENT HELICASE LHR-RELATED-RELATED"/>
    <property type="match status" value="1"/>
</dbReference>
<keyword evidence="1" id="KW-0547">Nucleotide-binding</keyword>
<dbReference type="NCBIfam" id="TIGR04121">
    <property type="entry name" value="DEXH_lig_assoc"/>
    <property type="match status" value="1"/>
</dbReference>
<dbReference type="InterPro" id="IPR001650">
    <property type="entry name" value="Helicase_C-like"/>
</dbReference>
<dbReference type="PROSITE" id="PS51192">
    <property type="entry name" value="HELICASE_ATP_BIND_1"/>
    <property type="match status" value="1"/>
</dbReference>
<feature type="domain" description="Helicase C-terminal" evidence="13">
    <location>
        <begin position="252"/>
        <end position="414"/>
    </location>
</feature>
<evidence type="ECO:0000256" key="6">
    <source>
        <dbReference type="ARBA" id="ARBA00023125"/>
    </source>
</evidence>
<dbReference type="SMART" id="SM00487">
    <property type="entry name" value="DEXDc"/>
    <property type="match status" value="1"/>
</dbReference>
<evidence type="ECO:0000256" key="5">
    <source>
        <dbReference type="ARBA" id="ARBA00022840"/>
    </source>
</evidence>
<dbReference type="Pfam" id="PF19306">
    <property type="entry name" value="WHD_Lhr"/>
    <property type="match status" value="1"/>
</dbReference>
<dbReference type="InterPro" id="IPR011545">
    <property type="entry name" value="DEAD/DEAH_box_helicase_dom"/>
</dbReference>
<dbReference type="InterPro" id="IPR017170">
    <property type="entry name" value="Lhr-like"/>
</dbReference>
<evidence type="ECO:0000313" key="14">
    <source>
        <dbReference type="EMBL" id="SUD40044.1"/>
    </source>
</evidence>
<evidence type="ECO:0000256" key="2">
    <source>
        <dbReference type="ARBA" id="ARBA00022763"/>
    </source>
</evidence>
<dbReference type="SMART" id="SM00490">
    <property type="entry name" value="HELICc"/>
    <property type="match status" value="1"/>
</dbReference>
<evidence type="ECO:0000256" key="4">
    <source>
        <dbReference type="ARBA" id="ARBA00022806"/>
    </source>
</evidence>
<keyword evidence="3" id="KW-0378">Hydrolase</keyword>
<dbReference type="InterPro" id="IPR027417">
    <property type="entry name" value="P-loop_NTPase"/>
</dbReference>
<dbReference type="SUPFAM" id="SSF52540">
    <property type="entry name" value="P-loop containing nucleoside triphosphate hydrolases"/>
    <property type="match status" value="1"/>
</dbReference>
<dbReference type="GO" id="GO:0006281">
    <property type="term" value="P:DNA repair"/>
    <property type="evidence" value="ECO:0007669"/>
    <property type="project" value="UniProtKB-KW"/>
</dbReference>
<keyword evidence="6" id="KW-0238">DNA-binding</keyword>
<dbReference type="PIRSF" id="PIRSF037307">
    <property type="entry name" value="Lhr-like_helic_prd"/>
    <property type="match status" value="1"/>
</dbReference>
<reference evidence="14 15" key="1">
    <citation type="submission" date="2018-06" db="EMBL/GenBank/DDBJ databases">
        <authorList>
            <consortium name="Pathogen Informatics"/>
            <person name="Doyle S."/>
        </authorList>
    </citation>
    <scope>NUCLEOTIDE SEQUENCE [LARGE SCALE GENOMIC DNA]</scope>
    <source>
        <strain evidence="14 15">NCTC10899</strain>
    </source>
</reference>
<feature type="region of interest" description="Disordered" evidence="11">
    <location>
        <begin position="826"/>
        <end position="870"/>
    </location>
</feature>
<keyword evidence="7" id="KW-0234">DNA repair</keyword>
<keyword evidence="4 14" id="KW-0347">Helicase</keyword>
<gene>
    <name evidence="14" type="ORF">NCTC10899_02876</name>
</gene>
<dbReference type="Pfam" id="PF00270">
    <property type="entry name" value="DEAD"/>
    <property type="match status" value="1"/>
</dbReference>
<dbReference type="OrthoDB" id="9815222at2"/>
<evidence type="ECO:0000256" key="3">
    <source>
        <dbReference type="ARBA" id="ARBA00022801"/>
    </source>
</evidence>
<evidence type="ECO:0000256" key="8">
    <source>
        <dbReference type="ARBA" id="ARBA00023235"/>
    </source>
</evidence>
<comment type="similarity">
    <text evidence="9">Belongs to the Lhr helicase family. Lhr-Core subfamily.</text>
</comment>
<feature type="coiled-coil region" evidence="10">
    <location>
        <begin position="753"/>
        <end position="787"/>
    </location>
</feature>
<dbReference type="InterPro" id="IPR026362">
    <property type="entry name" value="DEXH_lig_assoc"/>
</dbReference>